<keyword evidence="2 6" id="KW-0812">Transmembrane</keyword>
<dbReference type="PANTHER" id="PTHR36926">
    <property type="entry name" value="COLICIN V PRODUCTION PROTEIN"/>
    <property type="match status" value="1"/>
</dbReference>
<dbReference type="InterPro" id="IPR003825">
    <property type="entry name" value="Colicin-V_CvpA"/>
</dbReference>
<evidence type="ECO:0000256" key="5">
    <source>
        <dbReference type="SAM" id="MobiDB-lite"/>
    </source>
</evidence>
<keyword evidence="8" id="KW-1185">Reference proteome</keyword>
<evidence type="ECO:0000256" key="6">
    <source>
        <dbReference type="SAM" id="Phobius"/>
    </source>
</evidence>
<protein>
    <submittedName>
        <fullName evidence="7">Colicin V production protein</fullName>
    </submittedName>
</protein>
<proteinExistence type="predicted"/>
<name>A0A125Q972_9HYPH</name>
<accession>A0A125Q972</accession>
<feature type="region of interest" description="Disordered" evidence="5">
    <location>
        <begin position="172"/>
        <end position="209"/>
    </location>
</feature>
<dbReference type="EMBL" id="LNCD01000037">
    <property type="protein sequence ID" value="KWV56436.1"/>
    <property type="molecule type" value="Genomic_DNA"/>
</dbReference>
<evidence type="ECO:0000256" key="2">
    <source>
        <dbReference type="ARBA" id="ARBA00022692"/>
    </source>
</evidence>
<feature type="compositionally biased region" description="Low complexity" evidence="5">
    <location>
        <begin position="184"/>
        <end position="209"/>
    </location>
</feature>
<dbReference type="AlphaFoldDB" id="A0A125Q972"/>
<dbReference type="PANTHER" id="PTHR36926:SF1">
    <property type="entry name" value="COLICIN V PRODUCTION PROTEIN"/>
    <property type="match status" value="1"/>
</dbReference>
<feature type="transmembrane region" description="Helical" evidence="6">
    <location>
        <begin position="6"/>
        <end position="23"/>
    </location>
</feature>
<feature type="transmembrane region" description="Helical" evidence="6">
    <location>
        <begin position="63"/>
        <end position="83"/>
    </location>
</feature>
<evidence type="ECO:0000256" key="3">
    <source>
        <dbReference type="ARBA" id="ARBA00022989"/>
    </source>
</evidence>
<evidence type="ECO:0000313" key="8">
    <source>
        <dbReference type="Proteomes" id="UP000068164"/>
    </source>
</evidence>
<gene>
    <name evidence="7" type="ORF">AS026_34255</name>
</gene>
<organism evidence="7 8">
    <name type="scientific">Rhizobium altiplani</name>
    <dbReference type="NCBI Taxonomy" id="1864509"/>
    <lineage>
        <taxon>Bacteria</taxon>
        <taxon>Pseudomonadati</taxon>
        <taxon>Pseudomonadota</taxon>
        <taxon>Alphaproteobacteria</taxon>
        <taxon>Hyphomicrobiales</taxon>
        <taxon>Rhizobiaceae</taxon>
        <taxon>Rhizobium/Agrobacterium group</taxon>
        <taxon>Rhizobium</taxon>
    </lineage>
</organism>
<dbReference type="Proteomes" id="UP000068164">
    <property type="component" value="Unassembled WGS sequence"/>
</dbReference>
<keyword evidence="3 6" id="KW-1133">Transmembrane helix</keyword>
<dbReference type="GO" id="GO:0009403">
    <property type="term" value="P:toxin biosynthetic process"/>
    <property type="evidence" value="ECO:0007669"/>
    <property type="project" value="InterPro"/>
</dbReference>
<reference evidence="7 8" key="1">
    <citation type="submission" date="2015-11" db="EMBL/GenBank/DDBJ databases">
        <title>Draft Genome Sequence of the Strain BR 10423 (Rhizobium sp.) isolated from nodules of Mimosa pudica.</title>
        <authorList>
            <person name="Barauna A.C."/>
            <person name="Zilli J.E."/>
            <person name="Simoes-Araujo J.L."/>
            <person name="Reis V.M."/>
            <person name="James E.K."/>
            <person name="Reis F.B.Jr."/>
            <person name="Rouws L.F."/>
            <person name="Passos S.R."/>
            <person name="Gois S.R."/>
        </authorList>
    </citation>
    <scope>NUCLEOTIDE SEQUENCE [LARGE SCALE GENOMIC DNA]</scope>
    <source>
        <strain evidence="7 8">BR10423</strain>
    </source>
</reference>
<feature type="transmembrane region" description="Helical" evidence="6">
    <location>
        <begin position="103"/>
        <end position="126"/>
    </location>
</feature>
<dbReference type="Pfam" id="PF02674">
    <property type="entry name" value="Colicin_V"/>
    <property type="match status" value="1"/>
</dbReference>
<dbReference type="InterPro" id="IPR052719">
    <property type="entry name" value="CvpA-like"/>
</dbReference>
<comment type="subcellular location">
    <subcellularLocation>
        <location evidence="1">Membrane</location>
        <topology evidence="1">Multi-pass membrane protein</topology>
    </subcellularLocation>
</comment>
<dbReference type="GO" id="GO:0016020">
    <property type="term" value="C:membrane"/>
    <property type="evidence" value="ECO:0007669"/>
    <property type="project" value="UniProtKB-SubCell"/>
</dbReference>
<evidence type="ECO:0000256" key="1">
    <source>
        <dbReference type="ARBA" id="ARBA00004141"/>
    </source>
</evidence>
<evidence type="ECO:0000313" key="7">
    <source>
        <dbReference type="EMBL" id="KWV56436.1"/>
    </source>
</evidence>
<dbReference type="OrthoDB" id="9806894at2"/>
<sequence>MPITIFDGIVIGVVLFSAVLAMVRGFSREVLSIASWGGSAAAAYYFYPYLVPYAKKYTDDDRIALVGSAAVVFLIALIVISFITMKIADFIIDSRIGALDRTLGFLFGAARGILLLVVAVAFWNWLVDADHRPAWVNNAKSKPFLDSMVVKLQSVLPAEFAQMVRASVMDKIQPQGGNTDSGNAPASDQAAPAEDAAPAPATGAQQPSN</sequence>
<keyword evidence="4 6" id="KW-0472">Membrane</keyword>
<evidence type="ECO:0000256" key="4">
    <source>
        <dbReference type="ARBA" id="ARBA00023136"/>
    </source>
</evidence>
<dbReference type="RefSeq" id="WP_025659835.1">
    <property type="nucleotide sequence ID" value="NZ_LNCD01000037.1"/>
</dbReference>
<comment type="caution">
    <text evidence="7">The sequence shown here is derived from an EMBL/GenBank/DDBJ whole genome shotgun (WGS) entry which is preliminary data.</text>
</comment>
<feature type="transmembrane region" description="Helical" evidence="6">
    <location>
        <begin position="30"/>
        <end position="51"/>
    </location>
</feature>